<accession>A0A448WLJ2</accession>
<gene>
    <name evidence="1" type="ORF">PXEA_LOCUS8274</name>
</gene>
<proteinExistence type="predicted"/>
<comment type="caution">
    <text evidence="1">The sequence shown here is derived from an EMBL/GenBank/DDBJ whole genome shotgun (WGS) entry which is preliminary data.</text>
</comment>
<dbReference type="AlphaFoldDB" id="A0A448WLJ2"/>
<keyword evidence="2" id="KW-1185">Reference proteome</keyword>
<evidence type="ECO:0000313" key="1">
    <source>
        <dbReference type="EMBL" id="VEL14834.1"/>
    </source>
</evidence>
<organism evidence="1 2">
    <name type="scientific">Protopolystoma xenopodis</name>
    <dbReference type="NCBI Taxonomy" id="117903"/>
    <lineage>
        <taxon>Eukaryota</taxon>
        <taxon>Metazoa</taxon>
        <taxon>Spiralia</taxon>
        <taxon>Lophotrochozoa</taxon>
        <taxon>Platyhelminthes</taxon>
        <taxon>Monogenea</taxon>
        <taxon>Polyopisthocotylea</taxon>
        <taxon>Polystomatidea</taxon>
        <taxon>Polystomatidae</taxon>
        <taxon>Protopolystoma</taxon>
    </lineage>
</organism>
<name>A0A448WLJ2_9PLAT</name>
<sequence>MSEARPEKRAIFSGLSDVLSPPFPIYPPRPYMITCRISTSFGLWIRRTRAIAILQRSGFLNALIGPSTGARKCASYTLEIVFNHKTFSRSAGLLLFKALFFSLLIG</sequence>
<reference evidence="1" key="1">
    <citation type="submission" date="2018-11" db="EMBL/GenBank/DDBJ databases">
        <authorList>
            <consortium name="Pathogen Informatics"/>
        </authorList>
    </citation>
    <scope>NUCLEOTIDE SEQUENCE</scope>
</reference>
<dbReference type="Proteomes" id="UP000784294">
    <property type="component" value="Unassembled WGS sequence"/>
</dbReference>
<protein>
    <submittedName>
        <fullName evidence="1">Uncharacterized protein</fullName>
    </submittedName>
</protein>
<evidence type="ECO:0000313" key="2">
    <source>
        <dbReference type="Proteomes" id="UP000784294"/>
    </source>
</evidence>
<dbReference type="EMBL" id="CAAALY010022484">
    <property type="protein sequence ID" value="VEL14834.1"/>
    <property type="molecule type" value="Genomic_DNA"/>
</dbReference>